<dbReference type="AlphaFoldDB" id="E4ZPU0"/>
<gene>
    <name evidence="1" type="ORF">LEMA_P043760.1</name>
</gene>
<dbReference type="HOGENOM" id="CLU_3050752_0_0_1"/>
<dbReference type="Proteomes" id="UP000002668">
    <property type="component" value="Genome"/>
</dbReference>
<proteinExistence type="predicted"/>
<name>E4ZPU0_LEPMJ</name>
<dbReference type="GeneID" id="13282993"/>
<organism evidence="2">
    <name type="scientific">Leptosphaeria maculans (strain JN3 / isolate v23.1.3 / race Av1-4-5-6-7-8)</name>
    <name type="common">Blackleg fungus</name>
    <name type="synonym">Phoma lingam</name>
    <dbReference type="NCBI Taxonomy" id="985895"/>
    <lineage>
        <taxon>Eukaryota</taxon>
        <taxon>Fungi</taxon>
        <taxon>Dikarya</taxon>
        <taxon>Ascomycota</taxon>
        <taxon>Pezizomycotina</taxon>
        <taxon>Dothideomycetes</taxon>
        <taxon>Pleosporomycetidae</taxon>
        <taxon>Pleosporales</taxon>
        <taxon>Pleosporineae</taxon>
        <taxon>Leptosphaeriaceae</taxon>
        <taxon>Plenodomus</taxon>
        <taxon>Plenodomus lingam/Leptosphaeria maculans species complex</taxon>
    </lineage>
</organism>
<accession>E4ZPU0</accession>
<protein>
    <submittedName>
        <fullName evidence="1">Predicted protein</fullName>
    </submittedName>
</protein>
<reference evidence="2" key="1">
    <citation type="journal article" date="2011" name="Nat. Commun.">
        <title>Effector diversification within compartments of the Leptosphaeria maculans genome affected by Repeat-Induced Point mutations.</title>
        <authorList>
            <person name="Rouxel T."/>
            <person name="Grandaubert J."/>
            <person name="Hane J.K."/>
            <person name="Hoede C."/>
            <person name="van de Wouw A.P."/>
            <person name="Couloux A."/>
            <person name="Dominguez V."/>
            <person name="Anthouard V."/>
            <person name="Bally P."/>
            <person name="Bourras S."/>
            <person name="Cozijnsen A.J."/>
            <person name="Ciuffetti L.M."/>
            <person name="Degrave A."/>
            <person name="Dilmaghani A."/>
            <person name="Duret L."/>
            <person name="Fudal I."/>
            <person name="Goodwin S.B."/>
            <person name="Gout L."/>
            <person name="Glaser N."/>
            <person name="Linglin J."/>
            <person name="Kema G.H.J."/>
            <person name="Lapalu N."/>
            <person name="Lawrence C.B."/>
            <person name="May K."/>
            <person name="Meyer M."/>
            <person name="Ollivier B."/>
            <person name="Poulain J."/>
            <person name="Schoch C.L."/>
            <person name="Simon A."/>
            <person name="Spatafora J.W."/>
            <person name="Stachowiak A."/>
            <person name="Turgeon B.G."/>
            <person name="Tyler B.M."/>
            <person name="Vincent D."/>
            <person name="Weissenbach J."/>
            <person name="Amselem J."/>
            <person name="Quesneville H."/>
            <person name="Oliver R.P."/>
            <person name="Wincker P."/>
            <person name="Balesdent M.-H."/>
            <person name="Howlett B.J."/>
        </authorList>
    </citation>
    <scope>NUCLEOTIDE SEQUENCE [LARGE SCALE GENOMIC DNA]</scope>
    <source>
        <strain evidence="2">JN3 / isolate v23.1.3 / race Av1-4-5-6-7-8</strain>
    </source>
</reference>
<dbReference type="InParanoid" id="E4ZPU0"/>
<sequence length="54" mass="6326">MFNVEYRRMVSHLCRTAIGPCHGVTCHCAQVRLRYDPNIETCTIDRRPGQRVQH</sequence>
<dbReference type="EMBL" id="FP929105">
    <property type="protein sequence ID" value="CBX93475.1"/>
    <property type="molecule type" value="Genomic_DNA"/>
</dbReference>
<dbReference type="VEuPathDB" id="FungiDB:LEMA_P043760.1"/>
<evidence type="ECO:0000313" key="1">
    <source>
        <dbReference type="EMBL" id="CBX93475.1"/>
    </source>
</evidence>
<keyword evidence="2" id="KW-1185">Reference proteome</keyword>
<evidence type="ECO:0000313" key="2">
    <source>
        <dbReference type="Proteomes" id="UP000002668"/>
    </source>
</evidence>